<dbReference type="GO" id="GO:0016020">
    <property type="term" value="C:membrane"/>
    <property type="evidence" value="ECO:0007669"/>
    <property type="project" value="InterPro"/>
</dbReference>
<reference evidence="4 5" key="1">
    <citation type="submission" date="2020-07" db="EMBL/GenBank/DDBJ databases">
        <title>Complete genome sequence analysis of Acidithiobacillus ferrivorans XJFY6S-08 reveals extreme environmental adaptation to alpine acid mine drainage.</title>
        <authorList>
            <person name="Yan L."/>
            <person name="Ni Y."/>
        </authorList>
    </citation>
    <scope>NUCLEOTIDE SEQUENCE [LARGE SCALE GENOMIC DNA]</scope>
    <source>
        <strain evidence="4 5">XJFY6S-08</strain>
    </source>
</reference>
<sequence length="437" mass="48882">MSMKQLKNLILFSMINNRLKMIKRTAIISTCILSLTGMTRIASAATPAWLVGSTIKGFIASYDWTSINNQFSKYNQYTLTEGGGLFLGTPTYDGFSVAVEPLVQSGLGLHASNPNHVSRTLGPSVTALGQAYIKYHNYRTTFKVGDFELKNTPWNSSAMGIRLLPMTFQGVHIKTSPMTGLTFYATRIFRFRYVNQSQYNRGTVYSTYKPNILDRASSGFLSVGAAYNGRILGDPGIKSNDSLWFWDYYQYARLYLAQSINSVEMGSIKGLFGVQLMHAGKKNGFLGSVNAQLYGGEVGMAYKPIKVVFTYDYLPAHPGTFNYGGLVTPYNSTTDSGPLFSQPITDSTEDFGSGSAYGVHFYYTGIKNLFTQLRFIYLHMRTSQIYSNFRDISLITSYKFSHVHGLRVKNIANFATKLPGTNLPNFFQNRLMLIYNF</sequence>
<organism evidence="4 5">
    <name type="scientific">Acidithiobacillus ferrivorans</name>
    <dbReference type="NCBI Taxonomy" id="160808"/>
    <lineage>
        <taxon>Bacteria</taxon>
        <taxon>Pseudomonadati</taxon>
        <taxon>Pseudomonadota</taxon>
        <taxon>Acidithiobacillia</taxon>
        <taxon>Acidithiobacillales</taxon>
        <taxon>Acidithiobacillaceae</taxon>
        <taxon>Acidithiobacillus</taxon>
    </lineage>
</organism>
<evidence type="ECO:0000256" key="2">
    <source>
        <dbReference type="ARBA" id="ARBA00022448"/>
    </source>
</evidence>
<dbReference type="InterPro" id="IPR023614">
    <property type="entry name" value="Porin_dom_sf"/>
</dbReference>
<evidence type="ECO:0000256" key="3">
    <source>
        <dbReference type="ARBA" id="ARBA00022729"/>
    </source>
</evidence>
<dbReference type="AlphaFoldDB" id="A0A7T4WEZ4"/>
<comment type="similarity">
    <text evidence="1">Belongs to the outer membrane porin (Opr) (TC 1.B.25) family.</text>
</comment>
<dbReference type="Gene3D" id="2.40.160.10">
    <property type="entry name" value="Porin"/>
    <property type="match status" value="1"/>
</dbReference>
<accession>A0A7T4WEZ4</accession>
<evidence type="ECO:0000256" key="1">
    <source>
        <dbReference type="ARBA" id="ARBA00009075"/>
    </source>
</evidence>
<dbReference type="Pfam" id="PF03573">
    <property type="entry name" value="OprD"/>
    <property type="match status" value="1"/>
</dbReference>
<evidence type="ECO:0000313" key="5">
    <source>
        <dbReference type="Proteomes" id="UP000595420"/>
    </source>
</evidence>
<proteinExistence type="inferred from homology"/>
<protein>
    <submittedName>
        <fullName evidence="4">Outer membrane porin, OprD family</fullName>
    </submittedName>
</protein>
<gene>
    <name evidence="4" type="ORF">H2515_03545</name>
</gene>
<dbReference type="Proteomes" id="UP000595420">
    <property type="component" value="Chromosome"/>
</dbReference>
<evidence type="ECO:0000313" key="4">
    <source>
        <dbReference type="EMBL" id="QQD73377.1"/>
    </source>
</evidence>
<dbReference type="InterPro" id="IPR005318">
    <property type="entry name" value="OM_porin_bac"/>
</dbReference>
<keyword evidence="3" id="KW-0732">Signal</keyword>
<dbReference type="EMBL" id="CP059488">
    <property type="protein sequence ID" value="QQD73377.1"/>
    <property type="molecule type" value="Genomic_DNA"/>
</dbReference>
<name>A0A7T4WEZ4_9PROT</name>
<keyword evidence="2" id="KW-0813">Transport</keyword>